<dbReference type="InterPro" id="IPR039422">
    <property type="entry name" value="MarR/SlyA-like"/>
</dbReference>
<dbReference type="InterPro" id="IPR036390">
    <property type="entry name" value="WH_DNA-bd_sf"/>
</dbReference>
<dbReference type="PRINTS" id="PR00598">
    <property type="entry name" value="HTHMARR"/>
</dbReference>
<dbReference type="GO" id="GO:0003677">
    <property type="term" value="F:DNA binding"/>
    <property type="evidence" value="ECO:0007669"/>
    <property type="project" value="UniProtKB-KW"/>
</dbReference>
<accession>A0A1G6U2N2</accession>
<evidence type="ECO:0000256" key="2">
    <source>
        <dbReference type="ARBA" id="ARBA00023125"/>
    </source>
</evidence>
<dbReference type="InterPro" id="IPR036388">
    <property type="entry name" value="WH-like_DNA-bd_sf"/>
</dbReference>
<dbReference type="AlphaFoldDB" id="A0A1G6U2N2"/>
<dbReference type="GO" id="GO:0006950">
    <property type="term" value="P:response to stress"/>
    <property type="evidence" value="ECO:0007669"/>
    <property type="project" value="TreeGrafter"/>
</dbReference>
<evidence type="ECO:0000256" key="1">
    <source>
        <dbReference type="ARBA" id="ARBA00023015"/>
    </source>
</evidence>
<dbReference type="PANTHER" id="PTHR33164">
    <property type="entry name" value="TRANSCRIPTIONAL REGULATOR, MARR FAMILY"/>
    <property type="match status" value="1"/>
</dbReference>
<dbReference type="SMART" id="SM00347">
    <property type="entry name" value="HTH_MARR"/>
    <property type="match status" value="1"/>
</dbReference>
<gene>
    <name evidence="6" type="ORF">SAMN05421538_101426</name>
</gene>
<feature type="region of interest" description="Disordered" evidence="4">
    <location>
        <begin position="137"/>
        <end position="158"/>
    </location>
</feature>
<dbReference type="PROSITE" id="PS01117">
    <property type="entry name" value="HTH_MARR_1"/>
    <property type="match status" value="1"/>
</dbReference>
<organism evidence="6 7">
    <name type="scientific">Paracoccus isoporae</name>
    <dbReference type="NCBI Taxonomy" id="591205"/>
    <lineage>
        <taxon>Bacteria</taxon>
        <taxon>Pseudomonadati</taxon>
        <taxon>Pseudomonadota</taxon>
        <taxon>Alphaproteobacteria</taxon>
        <taxon>Rhodobacterales</taxon>
        <taxon>Paracoccaceae</taxon>
        <taxon>Paracoccus</taxon>
    </lineage>
</organism>
<dbReference type="OrthoDB" id="7349109at2"/>
<keyword evidence="7" id="KW-1185">Reference proteome</keyword>
<reference evidence="6 7" key="1">
    <citation type="submission" date="2016-10" db="EMBL/GenBank/DDBJ databases">
        <authorList>
            <person name="de Groot N.N."/>
        </authorList>
    </citation>
    <scope>NUCLEOTIDE SEQUENCE [LARGE SCALE GENOMIC DNA]</scope>
    <source>
        <strain evidence="6 7">DSM 22220</strain>
    </source>
</reference>
<proteinExistence type="predicted"/>
<dbReference type="InterPro" id="IPR023187">
    <property type="entry name" value="Tscrpt_reg_MarR-type_CS"/>
</dbReference>
<evidence type="ECO:0000259" key="5">
    <source>
        <dbReference type="PROSITE" id="PS50995"/>
    </source>
</evidence>
<keyword evidence="3" id="KW-0804">Transcription</keyword>
<dbReference type="InterPro" id="IPR000835">
    <property type="entry name" value="HTH_MarR-typ"/>
</dbReference>
<dbReference type="Pfam" id="PF12802">
    <property type="entry name" value="MarR_2"/>
    <property type="match status" value="1"/>
</dbReference>
<evidence type="ECO:0000256" key="4">
    <source>
        <dbReference type="SAM" id="MobiDB-lite"/>
    </source>
</evidence>
<dbReference type="EMBL" id="FNAH01000001">
    <property type="protein sequence ID" value="SDD34847.1"/>
    <property type="molecule type" value="Genomic_DNA"/>
</dbReference>
<dbReference type="STRING" id="591205.SAMN05421538_101426"/>
<evidence type="ECO:0000313" key="7">
    <source>
        <dbReference type="Proteomes" id="UP000199344"/>
    </source>
</evidence>
<name>A0A1G6U2N2_9RHOB</name>
<dbReference type="PANTHER" id="PTHR33164:SF95">
    <property type="entry name" value="TRANSCRIPTIONAL REGULATOR"/>
    <property type="match status" value="1"/>
</dbReference>
<dbReference type="Gene3D" id="1.10.10.10">
    <property type="entry name" value="Winged helix-like DNA-binding domain superfamily/Winged helix DNA-binding domain"/>
    <property type="match status" value="1"/>
</dbReference>
<protein>
    <submittedName>
        <fullName evidence="6">DNA-binding transcriptional regulator, MarR family</fullName>
    </submittedName>
</protein>
<dbReference type="SUPFAM" id="SSF46785">
    <property type="entry name" value="Winged helix' DNA-binding domain"/>
    <property type="match status" value="1"/>
</dbReference>
<sequence length="158" mass="17225">MDKLHDLPGYLIRRLQQMAVSAFVTRAKAAGFDLTPVQYGSLATLAQRPGIDQATLAALVAYDRVTIGGVVGRLESRGYLARHVSEEDRRARLLTLTERGKSVLQTIQPAVRAAQTDMLAPLTREERAEFMRLMQKLTGTGKGGEDQDMAATLPETAG</sequence>
<evidence type="ECO:0000256" key="3">
    <source>
        <dbReference type="ARBA" id="ARBA00023163"/>
    </source>
</evidence>
<dbReference type="PROSITE" id="PS50995">
    <property type="entry name" value="HTH_MARR_2"/>
    <property type="match status" value="1"/>
</dbReference>
<evidence type="ECO:0000313" key="6">
    <source>
        <dbReference type="EMBL" id="SDD34847.1"/>
    </source>
</evidence>
<keyword evidence="1" id="KW-0805">Transcription regulation</keyword>
<feature type="domain" description="HTH marR-type" evidence="5">
    <location>
        <begin position="8"/>
        <end position="139"/>
    </location>
</feature>
<dbReference type="Proteomes" id="UP000199344">
    <property type="component" value="Unassembled WGS sequence"/>
</dbReference>
<dbReference type="GO" id="GO:0003700">
    <property type="term" value="F:DNA-binding transcription factor activity"/>
    <property type="evidence" value="ECO:0007669"/>
    <property type="project" value="InterPro"/>
</dbReference>
<keyword evidence="2 6" id="KW-0238">DNA-binding</keyword>